<reference evidence="1" key="1">
    <citation type="submission" date="2020-05" db="EMBL/GenBank/DDBJ databases">
        <title>Large-scale comparative analyses of tick genomes elucidate their genetic diversity and vector capacities.</title>
        <authorList>
            <person name="Jia N."/>
            <person name="Wang J."/>
            <person name="Shi W."/>
            <person name="Du L."/>
            <person name="Sun Y."/>
            <person name="Zhan W."/>
            <person name="Jiang J."/>
            <person name="Wang Q."/>
            <person name="Zhang B."/>
            <person name="Ji P."/>
            <person name="Sakyi L.B."/>
            <person name="Cui X."/>
            <person name="Yuan T."/>
            <person name="Jiang B."/>
            <person name="Yang W."/>
            <person name="Lam T.T.-Y."/>
            <person name="Chang Q."/>
            <person name="Ding S."/>
            <person name="Wang X."/>
            <person name="Zhu J."/>
            <person name="Ruan X."/>
            <person name="Zhao L."/>
            <person name="Wei J."/>
            <person name="Que T."/>
            <person name="Du C."/>
            <person name="Cheng J."/>
            <person name="Dai P."/>
            <person name="Han X."/>
            <person name="Huang E."/>
            <person name="Gao Y."/>
            <person name="Liu J."/>
            <person name="Shao H."/>
            <person name="Ye R."/>
            <person name="Li L."/>
            <person name="Wei W."/>
            <person name="Wang X."/>
            <person name="Wang C."/>
            <person name="Yang T."/>
            <person name="Huo Q."/>
            <person name="Li W."/>
            <person name="Guo W."/>
            <person name="Chen H."/>
            <person name="Zhou L."/>
            <person name="Ni X."/>
            <person name="Tian J."/>
            <person name="Zhou Y."/>
            <person name="Sheng Y."/>
            <person name="Liu T."/>
            <person name="Pan Y."/>
            <person name="Xia L."/>
            <person name="Li J."/>
            <person name="Zhao F."/>
            <person name="Cao W."/>
        </authorList>
    </citation>
    <scope>NUCLEOTIDE SEQUENCE</scope>
    <source>
        <strain evidence="1">Hyas-2018</strain>
    </source>
</reference>
<dbReference type="Proteomes" id="UP000821845">
    <property type="component" value="Chromosome 8"/>
</dbReference>
<keyword evidence="2" id="KW-1185">Reference proteome</keyword>
<name>A0ACB7RT17_HYAAI</name>
<accession>A0ACB7RT17</accession>
<gene>
    <name evidence="1" type="ORF">HPB50_025723</name>
</gene>
<dbReference type="EMBL" id="CM023488">
    <property type="protein sequence ID" value="KAH6924846.1"/>
    <property type="molecule type" value="Genomic_DNA"/>
</dbReference>
<evidence type="ECO:0000313" key="2">
    <source>
        <dbReference type="Proteomes" id="UP000821845"/>
    </source>
</evidence>
<evidence type="ECO:0000313" key="1">
    <source>
        <dbReference type="EMBL" id="KAH6924846.1"/>
    </source>
</evidence>
<organism evidence="1 2">
    <name type="scientific">Hyalomma asiaticum</name>
    <name type="common">Tick</name>
    <dbReference type="NCBI Taxonomy" id="266040"/>
    <lineage>
        <taxon>Eukaryota</taxon>
        <taxon>Metazoa</taxon>
        <taxon>Ecdysozoa</taxon>
        <taxon>Arthropoda</taxon>
        <taxon>Chelicerata</taxon>
        <taxon>Arachnida</taxon>
        <taxon>Acari</taxon>
        <taxon>Parasitiformes</taxon>
        <taxon>Ixodida</taxon>
        <taxon>Ixodoidea</taxon>
        <taxon>Ixodidae</taxon>
        <taxon>Hyalomminae</taxon>
        <taxon>Hyalomma</taxon>
    </lineage>
</organism>
<comment type="caution">
    <text evidence="1">The sequence shown here is derived from an EMBL/GenBank/DDBJ whole genome shotgun (WGS) entry which is preliminary data.</text>
</comment>
<sequence length="375" mass="41662">MRDFAGLETAAAAAVCAGRRDGACRLYGLSSSHEANEERPRVVQPRRDCSVFAPRGQALTMEHLRAGENVDGDCGHSASARPEWFDAHKFDRAKQIFREHLFSFFFAHLVGLAMVVTKPSILEPLASTGRSSTLSSLYRRYLSTLRHVKCWYEGDIWCPDDAAALSIARVRQMHREVSGQLRNRRCPVTGAAYLSQLDMAVTQFAFVGLVVLYPRQLGLFLSEPELECVLHFWRCVGYKLGMADSYNLCSGSYRETFDACLDMQEKLIKPGLVNASPEASAMSKDIISAVRVLVIFLSYEGMMAYWARQVGLDFNAALSLYDWWSYCLHLAHLQPAAALPDVQEHVQLAPQGGHPARNQVGRVPAEATRGAGTAR</sequence>
<protein>
    <submittedName>
        <fullName evidence="1">Uncharacterized protein</fullName>
    </submittedName>
</protein>
<proteinExistence type="predicted"/>